<dbReference type="OrthoDB" id="9782828at2"/>
<feature type="active site" description="Proton donor/acceptor" evidence="12 14">
    <location>
        <position position="136"/>
    </location>
</feature>
<evidence type="ECO:0000313" key="17">
    <source>
        <dbReference type="Proteomes" id="UP000053091"/>
    </source>
</evidence>
<comment type="caution">
    <text evidence="12">Was originally thought to be a dihydrodipicolinate synthase (DHDPS), catalyzing the condensation of (S)-aspartate-beta-semialdehyde [(S)-ASA] and pyruvate to dihydrodipicolinate (DHDP). However, it was shown in E.coli that the product of the enzymatic reaction is not dihydrodipicolinate but in fact (4S)-4-hydroxy-2,3,4,5-tetrahydro-(2S)-dipicolinic acid (HTPA), and that the consecutive dehydration reaction leading to DHDP is not spontaneous but catalyzed by DapB.</text>
</comment>
<keyword evidence="6 12" id="KW-0028">Amino-acid biosynthesis</keyword>
<feature type="site" description="Part of a proton relay during catalysis" evidence="12">
    <location>
        <position position="110"/>
    </location>
</feature>
<evidence type="ECO:0000256" key="10">
    <source>
        <dbReference type="ARBA" id="ARBA00023270"/>
    </source>
</evidence>
<feature type="binding site" evidence="12 15">
    <location>
        <position position="207"/>
    </location>
    <ligand>
        <name>pyruvate</name>
        <dbReference type="ChEBI" id="CHEBI:15361"/>
    </ligand>
</feature>
<evidence type="ECO:0000256" key="4">
    <source>
        <dbReference type="ARBA" id="ARBA00012086"/>
    </source>
</evidence>
<comment type="subunit">
    <text evidence="12">Homotetramer; dimer of dimers.</text>
</comment>
<dbReference type="PATRIC" id="fig|1678841.3.peg.2924"/>
<evidence type="ECO:0000256" key="5">
    <source>
        <dbReference type="ARBA" id="ARBA00022490"/>
    </source>
</evidence>
<dbReference type="HAMAP" id="MF_00418">
    <property type="entry name" value="DapA"/>
    <property type="match status" value="1"/>
</dbReference>
<evidence type="ECO:0000256" key="6">
    <source>
        <dbReference type="ARBA" id="ARBA00022605"/>
    </source>
</evidence>
<evidence type="ECO:0000256" key="14">
    <source>
        <dbReference type="PIRSR" id="PIRSR001365-1"/>
    </source>
</evidence>
<evidence type="ECO:0000256" key="8">
    <source>
        <dbReference type="ARBA" id="ARBA00023154"/>
    </source>
</evidence>
<dbReference type="GO" id="GO:0009089">
    <property type="term" value="P:lysine biosynthetic process via diaminopimelate"/>
    <property type="evidence" value="ECO:0007669"/>
    <property type="project" value="UniProtKB-UniRule"/>
</dbReference>
<comment type="catalytic activity">
    <reaction evidence="11 12">
        <text>L-aspartate 4-semialdehyde + pyruvate = (2S,4S)-4-hydroxy-2,3,4,5-tetrahydrodipicolinate + H2O + H(+)</text>
        <dbReference type="Rhea" id="RHEA:34171"/>
        <dbReference type="ChEBI" id="CHEBI:15361"/>
        <dbReference type="ChEBI" id="CHEBI:15377"/>
        <dbReference type="ChEBI" id="CHEBI:15378"/>
        <dbReference type="ChEBI" id="CHEBI:67139"/>
        <dbReference type="ChEBI" id="CHEBI:537519"/>
        <dbReference type="EC" id="4.3.3.7"/>
    </reaction>
</comment>
<dbReference type="PIRSF" id="PIRSF001365">
    <property type="entry name" value="DHDPS"/>
    <property type="match status" value="1"/>
</dbReference>
<comment type="function">
    <text evidence="1 12">Catalyzes the condensation of (S)-aspartate-beta-semialdehyde [(S)-ASA] and pyruvate to 4-hydroxy-tetrahydrodipicolinate (HTPA).</text>
</comment>
<name>A0A0S7C2U7_9BACT</name>
<keyword evidence="9 12" id="KW-0456">Lyase</keyword>
<organism evidence="16">
    <name type="scientific">Lentimicrobium saccharophilum</name>
    <dbReference type="NCBI Taxonomy" id="1678841"/>
    <lineage>
        <taxon>Bacteria</taxon>
        <taxon>Pseudomonadati</taxon>
        <taxon>Bacteroidota</taxon>
        <taxon>Bacteroidia</taxon>
        <taxon>Bacteroidales</taxon>
        <taxon>Lentimicrobiaceae</taxon>
        <taxon>Lentimicrobium</taxon>
    </lineage>
</organism>
<evidence type="ECO:0000256" key="3">
    <source>
        <dbReference type="ARBA" id="ARBA00007592"/>
    </source>
</evidence>
<dbReference type="PROSITE" id="PS00666">
    <property type="entry name" value="DHDPS_2"/>
    <property type="match status" value="1"/>
</dbReference>
<evidence type="ECO:0000256" key="11">
    <source>
        <dbReference type="ARBA" id="ARBA00047836"/>
    </source>
</evidence>
<evidence type="ECO:0000256" key="13">
    <source>
        <dbReference type="PIRNR" id="PIRNR001365"/>
    </source>
</evidence>
<dbReference type="SMART" id="SM01130">
    <property type="entry name" value="DHDPS"/>
    <property type="match status" value="1"/>
</dbReference>
<dbReference type="GO" id="GO:0019877">
    <property type="term" value="P:diaminopimelate biosynthetic process"/>
    <property type="evidence" value="ECO:0007669"/>
    <property type="project" value="UniProtKB-UniRule"/>
</dbReference>
<keyword evidence="7 12" id="KW-0220">Diaminopimelate biosynthesis</keyword>
<dbReference type="Proteomes" id="UP000053091">
    <property type="component" value="Unassembled WGS sequence"/>
</dbReference>
<dbReference type="InterPro" id="IPR020625">
    <property type="entry name" value="Schiff_base-form_aldolases_AS"/>
</dbReference>
<dbReference type="EMBL" id="DF968183">
    <property type="protein sequence ID" value="GAP44433.1"/>
    <property type="molecule type" value="Genomic_DNA"/>
</dbReference>
<dbReference type="PANTHER" id="PTHR12128">
    <property type="entry name" value="DIHYDRODIPICOLINATE SYNTHASE"/>
    <property type="match status" value="1"/>
</dbReference>
<dbReference type="GO" id="GO:0008840">
    <property type="term" value="F:4-hydroxy-tetrahydrodipicolinate synthase activity"/>
    <property type="evidence" value="ECO:0007669"/>
    <property type="project" value="UniProtKB-UniRule"/>
</dbReference>
<evidence type="ECO:0000256" key="7">
    <source>
        <dbReference type="ARBA" id="ARBA00022915"/>
    </source>
</evidence>
<keyword evidence="17" id="KW-1185">Reference proteome</keyword>
<dbReference type="InterPro" id="IPR005263">
    <property type="entry name" value="DapA"/>
</dbReference>
<evidence type="ECO:0000256" key="15">
    <source>
        <dbReference type="PIRSR" id="PIRSR001365-2"/>
    </source>
</evidence>
<dbReference type="InterPro" id="IPR002220">
    <property type="entry name" value="DapA-like"/>
</dbReference>
<evidence type="ECO:0000256" key="2">
    <source>
        <dbReference type="ARBA" id="ARBA00005120"/>
    </source>
</evidence>
<protein>
    <recommendedName>
        <fullName evidence="4 12">4-hydroxy-tetrahydrodipicolinate synthase</fullName>
        <shortName evidence="12">HTPA synthase</shortName>
        <ecNumber evidence="4 12">4.3.3.7</ecNumber>
    </recommendedName>
</protein>
<dbReference type="NCBIfam" id="TIGR00674">
    <property type="entry name" value="dapA"/>
    <property type="match status" value="1"/>
</dbReference>
<dbReference type="Gene3D" id="3.20.20.70">
    <property type="entry name" value="Aldolase class I"/>
    <property type="match status" value="1"/>
</dbReference>
<evidence type="ECO:0000256" key="1">
    <source>
        <dbReference type="ARBA" id="ARBA00003294"/>
    </source>
</evidence>
<evidence type="ECO:0000313" key="16">
    <source>
        <dbReference type="EMBL" id="GAP44433.1"/>
    </source>
</evidence>
<keyword evidence="10 12" id="KW-0704">Schiff base</keyword>
<evidence type="ECO:0000256" key="12">
    <source>
        <dbReference type="HAMAP-Rule" id="MF_00418"/>
    </source>
</evidence>
<evidence type="ECO:0000256" key="9">
    <source>
        <dbReference type="ARBA" id="ARBA00023239"/>
    </source>
</evidence>
<comment type="subcellular location">
    <subcellularLocation>
        <location evidence="12">Cytoplasm</location>
    </subcellularLocation>
</comment>
<dbReference type="PRINTS" id="PR00146">
    <property type="entry name" value="DHPICSNTHASE"/>
</dbReference>
<comment type="similarity">
    <text evidence="3 12 13">Belongs to the DapA family.</text>
</comment>
<dbReference type="Pfam" id="PF00701">
    <property type="entry name" value="DHDPS"/>
    <property type="match status" value="1"/>
</dbReference>
<keyword evidence="5 12" id="KW-0963">Cytoplasm</keyword>
<dbReference type="EC" id="4.3.3.7" evidence="4 12"/>
<dbReference type="RefSeq" id="WP_062043716.1">
    <property type="nucleotide sequence ID" value="NZ_DF968183.1"/>
</dbReference>
<gene>
    <name evidence="12" type="primary">dapA</name>
    <name evidence="16" type="ORF">TBC1_12241</name>
</gene>
<dbReference type="AlphaFoldDB" id="A0A0S7C2U7"/>
<dbReference type="UniPathway" id="UPA00034">
    <property type="reaction ID" value="UER00017"/>
</dbReference>
<dbReference type="CDD" id="cd00950">
    <property type="entry name" value="DHDPS"/>
    <property type="match status" value="1"/>
</dbReference>
<comment type="pathway">
    <text evidence="2 12">Amino-acid biosynthesis; L-lysine biosynthesis via DAP pathway; (S)-tetrahydrodipicolinate from L-aspartate: step 3/4.</text>
</comment>
<proteinExistence type="inferred from homology"/>
<accession>A0A0S7C2U7</accession>
<keyword evidence="8 12" id="KW-0457">Lysine biosynthesis</keyword>
<dbReference type="SUPFAM" id="SSF51569">
    <property type="entry name" value="Aldolase"/>
    <property type="match status" value="1"/>
</dbReference>
<sequence>MKKNLKGTGVALVTPFHKQGTIDFGSLGILIEHTISNGVNYLVVLGTTGEAATLSKDEKNALIQYVKDQVAQRCPLVLGMGGYNTQEVINNLQVFDPDGFDAILSVTPYYNKPSQRGLYLHYKHIASASPLPVILYNVPGRTSVNMKAETTLELAAEFENIIGVKEASGNMSQIMEIIRNKPKDFLVISGDDGITMPLIAAGASGVISVVANAYPAAFSSMVNAALQGKMDEARRLHYLLIPLIDALFSDGSPGGIKAALDCMKIVPNNLRLPVVKVNKATQNLINSLIAELKDKGIEC</sequence>
<dbReference type="PANTHER" id="PTHR12128:SF66">
    <property type="entry name" value="4-HYDROXY-2-OXOGLUTARATE ALDOLASE, MITOCHONDRIAL"/>
    <property type="match status" value="1"/>
</dbReference>
<feature type="binding site" evidence="12 15">
    <location>
        <position position="48"/>
    </location>
    <ligand>
        <name>pyruvate</name>
        <dbReference type="ChEBI" id="CHEBI:15361"/>
    </ligand>
</feature>
<reference evidence="16" key="1">
    <citation type="journal article" date="2015" name="Genome Announc.">
        <title>Draft Genome Sequence of Bacteroidales Strain TBC1, a Novel Isolate from a Methanogenic Wastewater Treatment System.</title>
        <authorList>
            <person name="Tourlousse D.M."/>
            <person name="Matsuura N."/>
            <person name="Sun L."/>
            <person name="Toyonaga M."/>
            <person name="Kuroda K."/>
            <person name="Ohashi A."/>
            <person name="Cruz R."/>
            <person name="Yamaguchi T."/>
            <person name="Sekiguchi Y."/>
        </authorList>
    </citation>
    <scope>NUCLEOTIDE SEQUENCE [LARGE SCALE GENOMIC DNA]</scope>
    <source>
        <strain evidence="16">TBC1</strain>
    </source>
</reference>
<feature type="active site" description="Schiff-base intermediate with substrate" evidence="12 14">
    <location>
        <position position="165"/>
    </location>
</feature>
<dbReference type="GO" id="GO:0005829">
    <property type="term" value="C:cytosol"/>
    <property type="evidence" value="ECO:0007669"/>
    <property type="project" value="TreeGrafter"/>
</dbReference>
<dbReference type="InterPro" id="IPR013785">
    <property type="entry name" value="Aldolase_TIM"/>
</dbReference>
<dbReference type="STRING" id="1678841.TBC1_12241"/>
<feature type="site" description="Part of a proton relay during catalysis" evidence="12">
    <location>
        <position position="47"/>
    </location>
</feature>